<dbReference type="Gene3D" id="3.40.50.1820">
    <property type="entry name" value="alpha/beta hydrolase"/>
    <property type="match status" value="1"/>
</dbReference>
<dbReference type="SUPFAM" id="SSF53474">
    <property type="entry name" value="alpha/beta-Hydrolases"/>
    <property type="match status" value="1"/>
</dbReference>
<protein>
    <submittedName>
        <fullName evidence="1">Alpha/beta hydrolase</fullName>
    </submittedName>
</protein>
<dbReference type="EMBL" id="JASNJD010000004">
    <property type="protein sequence ID" value="MDK3017451.1"/>
    <property type="molecule type" value="Genomic_DNA"/>
</dbReference>
<dbReference type="GO" id="GO:0016787">
    <property type="term" value="F:hydrolase activity"/>
    <property type="evidence" value="ECO:0007669"/>
    <property type="project" value="UniProtKB-KW"/>
</dbReference>
<accession>A0ABT7EYM6</accession>
<proteinExistence type="predicted"/>
<name>A0ABT7EYM6_9RHOB</name>
<dbReference type="RefSeq" id="WP_284480267.1">
    <property type="nucleotide sequence ID" value="NZ_JASNJD010000004.1"/>
</dbReference>
<dbReference type="PANTHER" id="PTHR37946">
    <property type="entry name" value="SLL1969 PROTEIN"/>
    <property type="match status" value="1"/>
</dbReference>
<evidence type="ECO:0000313" key="2">
    <source>
        <dbReference type="Proteomes" id="UP001243757"/>
    </source>
</evidence>
<reference evidence="1 2" key="1">
    <citation type="submission" date="2023-05" db="EMBL/GenBank/DDBJ databases">
        <title>Pseudodonghicola sp. nov.</title>
        <authorList>
            <person name="Huang J."/>
        </authorList>
    </citation>
    <scope>NUCLEOTIDE SEQUENCE [LARGE SCALE GENOMIC DNA]</scope>
    <source>
        <strain evidence="1 2">IC7</strain>
    </source>
</reference>
<keyword evidence="1" id="KW-0378">Hydrolase</keyword>
<dbReference type="PANTHER" id="PTHR37946:SF1">
    <property type="entry name" value="SLL1969 PROTEIN"/>
    <property type="match status" value="1"/>
</dbReference>
<evidence type="ECO:0000313" key="1">
    <source>
        <dbReference type="EMBL" id="MDK3017451.1"/>
    </source>
</evidence>
<keyword evidence="2" id="KW-1185">Reference proteome</keyword>
<organism evidence="1 2">
    <name type="scientific">Pseudodonghicola flavimaris</name>
    <dbReference type="NCBI Taxonomy" id="3050036"/>
    <lineage>
        <taxon>Bacteria</taxon>
        <taxon>Pseudomonadati</taxon>
        <taxon>Pseudomonadota</taxon>
        <taxon>Alphaproteobacteria</taxon>
        <taxon>Rhodobacterales</taxon>
        <taxon>Paracoccaceae</taxon>
        <taxon>Pseudodonghicola</taxon>
    </lineage>
</organism>
<sequence length="252" mass="26919">MRGLLLSLLLATVLVPALPGRLRAADCVVLLHGLARSEASFTVMKAVLRARGTRVETVGYLSTRKPIATLAAETIPRVLSACDGARVQMVTHSMGGILLRVWMQRHPQTAIGRVVMLGPPNQGSELVDALAGWRLFRRLNGPAGLELGTGAGATASLPKALPPVRFELGVIAGSHSANPLFSALIAGPDDGKVAVAATRVAGMADHIVLPVTHTYMMNDPRVIAQVIRFLDTGAFDRDLSWRAVLFEREGRR</sequence>
<dbReference type="InterPro" id="IPR029058">
    <property type="entry name" value="AB_hydrolase_fold"/>
</dbReference>
<comment type="caution">
    <text evidence="1">The sequence shown here is derived from an EMBL/GenBank/DDBJ whole genome shotgun (WGS) entry which is preliminary data.</text>
</comment>
<gene>
    <name evidence="1" type="ORF">QO033_07165</name>
</gene>
<dbReference type="Proteomes" id="UP001243757">
    <property type="component" value="Unassembled WGS sequence"/>
</dbReference>